<reference evidence="2 3" key="1">
    <citation type="journal article" date="2019" name="ACS Chem. Biol.">
        <title>Identification and Mobilization of a Cryptic Antibiotic Biosynthesis Gene Locus from a Human-Pathogenic Nocardia Isolate.</title>
        <authorList>
            <person name="Herisse M."/>
            <person name="Ishida K."/>
            <person name="Porter J.L."/>
            <person name="Howden B."/>
            <person name="Hertweck C."/>
            <person name="Stinear T.P."/>
            <person name="Pidot S.J."/>
        </authorList>
    </citation>
    <scope>NUCLEOTIDE SEQUENCE [LARGE SCALE GENOMIC DNA]</scope>
    <source>
        <strain evidence="2 3">AUSMDU00012715</strain>
    </source>
</reference>
<feature type="region of interest" description="Disordered" evidence="1">
    <location>
        <begin position="1"/>
        <end position="22"/>
    </location>
</feature>
<protein>
    <submittedName>
        <fullName evidence="2">Uncharacterized protein</fullName>
    </submittedName>
</protein>
<evidence type="ECO:0000313" key="2">
    <source>
        <dbReference type="EMBL" id="QIS21483.1"/>
    </source>
</evidence>
<proteinExistence type="predicted"/>
<dbReference type="AlphaFoldDB" id="A0A6G9Z8Z4"/>
<accession>A0A6G9Z8Z4</accession>
<feature type="compositionally biased region" description="Polar residues" evidence="1">
    <location>
        <begin position="1"/>
        <end position="18"/>
    </location>
</feature>
<sequence>MTATAATPSDQVTLTRSTCPDGRAGVAVDVETSITDTVVVTGETDATTTSGQTITVPISQTVTVNPGPHGATVSACAS</sequence>
<dbReference type="Proteomes" id="UP000500953">
    <property type="component" value="Chromosome"/>
</dbReference>
<gene>
    <name evidence="2" type="ORF">F6W96_27255</name>
</gene>
<organism evidence="2 3">
    <name type="scientific">Nocardia terpenica</name>
    <dbReference type="NCBI Taxonomy" id="455432"/>
    <lineage>
        <taxon>Bacteria</taxon>
        <taxon>Bacillati</taxon>
        <taxon>Actinomycetota</taxon>
        <taxon>Actinomycetes</taxon>
        <taxon>Mycobacteriales</taxon>
        <taxon>Nocardiaceae</taxon>
        <taxon>Nocardia</taxon>
    </lineage>
</organism>
<evidence type="ECO:0000313" key="3">
    <source>
        <dbReference type="Proteomes" id="UP000500953"/>
    </source>
</evidence>
<dbReference type="RefSeq" id="WP_167488776.1">
    <property type="nucleotide sequence ID" value="NZ_CP046173.1"/>
</dbReference>
<evidence type="ECO:0000256" key="1">
    <source>
        <dbReference type="SAM" id="MobiDB-lite"/>
    </source>
</evidence>
<name>A0A6G9Z8Z4_9NOCA</name>
<dbReference type="EMBL" id="CP046173">
    <property type="protein sequence ID" value="QIS21483.1"/>
    <property type="molecule type" value="Genomic_DNA"/>
</dbReference>